<dbReference type="EMBL" id="NQWH01000045">
    <property type="protein sequence ID" value="PHP26278.1"/>
    <property type="molecule type" value="Genomic_DNA"/>
</dbReference>
<evidence type="ECO:0000313" key="2">
    <source>
        <dbReference type="Proteomes" id="UP000221860"/>
    </source>
</evidence>
<protein>
    <recommendedName>
        <fullName evidence="3">DUF1877 family protein</fullName>
    </recommendedName>
</protein>
<gene>
    <name evidence="1" type="ORF">CJ301_17220</name>
</gene>
<keyword evidence="2" id="KW-1185">Reference proteome</keyword>
<sequence length="120" mass="13927">MGLDMGFVKRRAQTEIAYLRNHSQFANSFFELDLPPSEDDSTDFQIEDWMVEAVACQWDTDDTEVARAEAALSEAEFERICWSHEYDHDTSELRAAYRRILERLHEAVTASDPVVCYWSA</sequence>
<dbReference type="AlphaFoldDB" id="A0A2G1MC44"/>
<proteinExistence type="predicted"/>
<organism evidence="1 2">
    <name type="scientific">Limimaricola cinnabarinus</name>
    <dbReference type="NCBI Taxonomy" id="1125964"/>
    <lineage>
        <taxon>Bacteria</taxon>
        <taxon>Pseudomonadati</taxon>
        <taxon>Pseudomonadota</taxon>
        <taxon>Alphaproteobacteria</taxon>
        <taxon>Rhodobacterales</taxon>
        <taxon>Paracoccaceae</taxon>
        <taxon>Limimaricola</taxon>
    </lineage>
</organism>
<evidence type="ECO:0008006" key="3">
    <source>
        <dbReference type="Google" id="ProtNLM"/>
    </source>
</evidence>
<evidence type="ECO:0000313" key="1">
    <source>
        <dbReference type="EMBL" id="PHP26278.1"/>
    </source>
</evidence>
<dbReference type="OrthoDB" id="7856100at2"/>
<reference evidence="1 2" key="1">
    <citation type="submission" date="2017-08" db="EMBL/GenBank/DDBJ databases">
        <title>Draft Genome Sequence of Loktanella cinnabarina Strain XM1, Isolated from Coastal Surface Water.</title>
        <authorList>
            <person name="Ma R."/>
            <person name="Wang J."/>
            <person name="Wang Q."/>
            <person name="Ma Z."/>
            <person name="Li J."/>
            <person name="Chen L."/>
        </authorList>
    </citation>
    <scope>NUCLEOTIDE SEQUENCE [LARGE SCALE GENOMIC DNA]</scope>
    <source>
        <strain evidence="1 2">XM1</strain>
    </source>
</reference>
<name>A0A2G1MC44_9RHOB</name>
<comment type="caution">
    <text evidence="1">The sequence shown here is derived from an EMBL/GenBank/DDBJ whole genome shotgun (WGS) entry which is preliminary data.</text>
</comment>
<dbReference type="RefSeq" id="WP_099278591.1">
    <property type="nucleotide sequence ID" value="NZ_KZ304985.1"/>
</dbReference>
<dbReference type="Proteomes" id="UP000221860">
    <property type="component" value="Unassembled WGS sequence"/>
</dbReference>
<accession>A0A2G1MC44</accession>